<dbReference type="Pfam" id="PF09822">
    <property type="entry name" value="ABC_transp_aux"/>
    <property type="match status" value="1"/>
</dbReference>
<gene>
    <name evidence="4" type="ORF">EW093_08180</name>
</gene>
<accession>A0A5C1Q997</accession>
<name>A0A5C1Q997_9SPIO</name>
<reference evidence="4 5" key="2">
    <citation type="submission" date="2019-09" db="EMBL/GenBank/DDBJ databases">
        <title>Complete Genome Sequence and Methylome Analysis of free living Spirochaetas.</title>
        <authorList>
            <person name="Leshcheva N."/>
            <person name="Mikheeva N."/>
        </authorList>
    </citation>
    <scope>NUCLEOTIDE SEQUENCE [LARGE SCALE GENOMIC DNA]</scope>
    <source>
        <strain evidence="4 5">P</strain>
    </source>
</reference>
<dbReference type="InterPro" id="IPR055396">
    <property type="entry name" value="DUF7088"/>
</dbReference>
<feature type="transmembrane region" description="Helical" evidence="1">
    <location>
        <begin position="650"/>
        <end position="671"/>
    </location>
</feature>
<reference evidence="4 5" key="1">
    <citation type="submission" date="2019-02" db="EMBL/GenBank/DDBJ databases">
        <authorList>
            <person name="Fomenkov A."/>
            <person name="Dubinina G."/>
            <person name="Grabovich M."/>
            <person name="Vincze T."/>
            <person name="Roberts R.J."/>
        </authorList>
    </citation>
    <scope>NUCLEOTIDE SEQUENCE [LARGE SCALE GENOMIC DNA]</scope>
    <source>
        <strain evidence="4 5">P</strain>
    </source>
</reference>
<evidence type="ECO:0000259" key="2">
    <source>
        <dbReference type="Pfam" id="PF09822"/>
    </source>
</evidence>
<dbReference type="Pfam" id="PF23357">
    <property type="entry name" value="DUF7088"/>
    <property type="match status" value="1"/>
</dbReference>
<evidence type="ECO:0000259" key="3">
    <source>
        <dbReference type="Pfam" id="PF23357"/>
    </source>
</evidence>
<dbReference type="KEGG" id="sper:EW093_08180"/>
<dbReference type="Proteomes" id="UP000323824">
    <property type="component" value="Chromosome"/>
</dbReference>
<feature type="domain" description="DUF7088" evidence="3">
    <location>
        <begin position="31"/>
        <end position="133"/>
    </location>
</feature>
<proteinExistence type="predicted"/>
<feature type="transmembrane region" description="Helical" evidence="1">
    <location>
        <begin position="7"/>
        <end position="27"/>
    </location>
</feature>
<keyword evidence="5" id="KW-1185">Reference proteome</keyword>
<evidence type="ECO:0000313" key="5">
    <source>
        <dbReference type="Proteomes" id="UP000323824"/>
    </source>
</evidence>
<keyword evidence="1" id="KW-1133">Transmembrane helix</keyword>
<organism evidence="4 5">
    <name type="scientific">Thiospirochaeta perfilievii</name>
    <dbReference type="NCBI Taxonomy" id="252967"/>
    <lineage>
        <taxon>Bacteria</taxon>
        <taxon>Pseudomonadati</taxon>
        <taxon>Spirochaetota</taxon>
        <taxon>Spirochaetia</taxon>
        <taxon>Spirochaetales</taxon>
        <taxon>Spirochaetaceae</taxon>
        <taxon>Thiospirochaeta</taxon>
    </lineage>
</organism>
<dbReference type="InterPro" id="IPR019196">
    <property type="entry name" value="ABC_transp_unknown"/>
</dbReference>
<protein>
    <recommendedName>
        <fullName evidence="6">ABC transporter permease</fullName>
    </recommendedName>
</protein>
<dbReference type="RefSeq" id="WP_149567926.1">
    <property type="nucleotide sequence ID" value="NZ_CP035807.1"/>
</dbReference>
<dbReference type="OrthoDB" id="9794512at2"/>
<evidence type="ECO:0008006" key="6">
    <source>
        <dbReference type="Google" id="ProtNLM"/>
    </source>
</evidence>
<dbReference type="EMBL" id="CP035807">
    <property type="protein sequence ID" value="QEN04683.1"/>
    <property type="molecule type" value="Genomic_DNA"/>
</dbReference>
<sequence length="689" mass="78394">MNKLRYILYVVAIILLNIVATTLFFRIDLTENRSYSLSDASKELVKNLEEPLTIKVFLSQNLPVPYNTLERDIRDILMEYKLKANKHFNYTIDLIDKENRGNISPETYNIYPVNIQNIEQDEVKVVSAYIGIAFIHGDLVDTIPAIQYNQNLELLLTNKIRTLTEKSTSLLGLEDNIKIKLYISPILYRLTDELAKYKDLVKELVSEMNSEYFNRLDYEFIEADENDITSTKDNYSVTTLNLEDENGEVTRAISSIIIKNGKESEVLDLINQDIFGRTVISNGDEIRDNIKSSVNKMIGSSTKIGYLVSNGTIPMNQNQMMSFTGQQEPTINNLSSIITQDYSMAAVDLSKGVINSDIKTLIIARPTTKFSNRELFLLDQFLLKGNSILLAMDQLTMDMEKSNPNYGIEAYKEVDHGLLDLLKNYGIEVHNNMVMDQKSFKQVQRDASGSIIESQIYFAPLIQKENMNRDLPIIDGVNELITFRMAQLSAVAPEKQGIETIFTTTNNGWLVDKESLSLNPSRIVPGSEKDKYSIALLKDGHFTSFFKDKPVPPKQTQEESEDQDVNEIVGIEGKESVIPQSNSGKLVVLSSSDMVTDSILSKNYNSNIVFTQNILDYLSGREDYIEMRSKGVLNRPMVETTILKRNFIKYFNIVGLPILVAVAGLISYLLWLQKKKRIYHLFMEDNNEK</sequence>
<keyword evidence="1" id="KW-0812">Transmembrane</keyword>
<keyword evidence="1" id="KW-0472">Membrane</keyword>
<dbReference type="AlphaFoldDB" id="A0A5C1Q997"/>
<feature type="domain" description="ABC-type uncharacterised transport system" evidence="2">
    <location>
        <begin position="303"/>
        <end position="607"/>
    </location>
</feature>
<evidence type="ECO:0000256" key="1">
    <source>
        <dbReference type="SAM" id="Phobius"/>
    </source>
</evidence>
<evidence type="ECO:0000313" key="4">
    <source>
        <dbReference type="EMBL" id="QEN04683.1"/>
    </source>
</evidence>